<organism evidence="2 3">
    <name type="scientific">Rhizopus oryzae</name>
    <name type="common">Mucormycosis agent</name>
    <name type="synonym">Rhizopus arrhizus var. delemar</name>
    <dbReference type="NCBI Taxonomy" id="64495"/>
    <lineage>
        <taxon>Eukaryota</taxon>
        <taxon>Fungi</taxon>
        <taxon>Fungi incertae sedis</taxon>
        <taxon>Mucoromycota</taxon>
        <taxon>Mucoromycotina</taxon>
        <taxon>Mucoromycetes</taxon>
        <taxon>Mucorales</taxon>
        <taxon>Mucorineae</taxon>
        <taxon>Rhizopodaceae</taxon>
        <taxon>Rhizopus</taxon>
    </lineage>
</organism>
<dbReference type="InterPro" id="IPR036397">
    <property type="entry name" value="RNaseH_sf"/>
</dbReference>
<comment type="caution">
    <text evidence="2">The sequence shown here is derived from an EMBL/GenBank/DDBJ whole genome shotgun (WGS) entry which is preliminary data.</text>
</comment>
<keyword evidence="3" id="KW-1185">Reference proteome</keyword>
<dbReference type="PANTHER" id="PTHR37984:SF5">
    <property type="entry name" value="PROTEIN NYNRIN-LIKE"/>
    <property type="match status" value="1"/>
</dbReference>
<dbReference type="PROSITE" id="PS50994">
    <property type="entry name" value="INTEGRASE"/>
    <property type="match status" value="1"/>
</dbReference>
<proteinExistence type="predicted"/>
<protein>
    <recommendedName>
        <fullName evidence="1">Integrase catalytic domain-containing protein</fullName>
    </recommendedName>
</protein>
<dbReference type="InterPro" id="IPR001584">
    <property type="entry name" value="Integrase_cat-core"/>
</dbReference>
<dbReference type="Proteomes" id="UP000716291">
    <property type="component" value="Unassembled WGS sequence"/>
</dbReference>
<feature type="domain" description="Integrase catalytic" evidence="1">
    <location>
        <begin position="1"/>
        <end position="98"/>
    </location>
</feature>
<dbReference type="GO" id="GO:0005634">
    <property type="term" value="C:nucleus"/>
    <property type="evidence" value="ECO:0007669"/>
    <property type="project" value="UniProtKB-ARBA"/>
</dbReference>
<accession>A0A9P7BUW0</accession>
<sequence length="214" mass="24190">MGFSTKLQSDNGTEFKNSLSKDLADAMGYDHRFITPLHPSDNGISERIVQPVKKLLAKATHGVGNNWDLYLPSIQLAMNNRIPKQLNYMPFSLMFAQVKDKPPVSHEEFMKRIDYMTDTVFPVIENKTKAQIEFEQANFNGSHRLVDYAPGSHVMVRIPNKSGQLAPAYEGPYTVVRKNKGNAYILRDETGVLMPRAYTSVEGFCSESRTRISK</sequence>
<reference evidence="2" key="1">
    <citation type="journal article" date="2020" name="Microb. Genom.">
        <title>Genetic diversity of clinical and environmental Mucorales isolates obtained from an investigation of mucormycosis cases among solid organ transplant recipients.</title>
        <authorList>
            <person name="Nguyen M.H."/>
            <person name="Kaul D."/>
            <person name="Muto C."/>
            <person name="Cheng S.J."/>
            <person name="Richter R.A."/>
            <person name="Bruno V.M."/>
            <person name="Liu G."/>
            <person name="Beyhan S."/>
            <person name="Sundermann A.J."/>
            <person name="Mounaud S."/>
            <person name="Pasculle A.W."/>
            <person name="Nierman W.C."/>
            <person name="Driscoll E."/>
            <person name="Cumbie R."/>
            <person name="Clancy C.J."/>
            <person name="Dupont C.L."/>
        </authorList>
    </citation>
    <scope>NUCLEOTIDE SEQUENCE</scope>
    <source>
        <strain evidence="2">GL11</strain>
    </source>
</reference>
<dbReference type="EMBL" id="JAANQT010000275">
    <property type="protein sequence ID" value="KAG1312490.1"/>
    <property type="molecule type" value="Genomic_DNA"/>
</dbReference>
<evidence type="ECO:0000313" key="2">
    <source>
        <dbReference type="EMBL" id="KAG1312490.1"/>
    </source>
</evidence>
<dbReference type="AlphaFoldDB" id="A0A9P7BUW0"/>
<evidence type="ECO:0000259" key="1">
    <source>
        <dbReference type="PROSITE" id="PS50994"/>
    </source>
</evidence>
<name>A0A9P7BUW0_RHIOR</name>
<evidence type="ECO:0000313" key="3">
    <source>
        <dbReference type="Proteomes" id="UP000716291"/>
    </source>
</evidence>
<dbReference type="GO" id="GO:0015074">
    <property type="term" value="P:DNA integration"/>
    <property type="evidence" value="ECO:0007669"/>
    <property type="project" value="InterPro"/>
</dbReference>
<dbReference type="InterPro" id="IPR050951">
    <property type="entry name" value="Retrovirus_Pol_polyprotein"/>
</dbReference>
<dbReference type="InterPro" id="IPR012337">
    <property type="entry name" value="RNaseH-like_sf"/>
</dbReference>
<dbReference type="GO" id="GO:0003676">
    <property type="term" value="F:nucleic acid binding"/>
    <property type="evidence" value="ECO:0007669"/>
    <property type="project" value="InterPro"/>
</dbReference>
<dbReference type="PANTHER" id="PTHR37984">
    <property type="entry name" value="PROTEIN CBG26694"/>
    <property type="match status" value="1"/>
</dbReference>
<dbReference type="SUPFAM" id="SSF53098">
    <property type="entry name" value="Ribonuclease H-like"/>
    <property type="match status" value="1"/>
</dbReference>
<gene>
    <name evidence="2" type="ORF">G6F64_002995</name>
</gene>
<dbReference type="Gene3D" id="3.30.420.10">
    <property type="entry name" value="Ribonuclease H-like superfamily/Ribonuclease H"/>
    <property type="match status" value="1"/>
</dbReference>